<keyword evidence="2" id="KW-1185">Reference proteome</keyword>
<dbReference type="AlphaFoldDB" id="A0AAI8VFC5"/>
<name>A0AAI8VFC5_9PEZI</name>
<proteinExistence type="predicted"/>
<accession>A0AAI8VFC5</accession>
<comment type="caution">
    <text evidence="1">The sequence shown here is derived from an EMBL/GenBank/DDBJ whole genome shotgun (WGS) entry which is preliminary data.</text>
</comment>
<evidence type="ECO:0000313" key="2">
    <source>
        <dbReference type="Proteomes" id="UP001295740"/>
    </source>
</evidence>
<dbReference type="Proteomes" id="UP001295740">
    <property type="component" value="Unassembled WGS sequence"/>
</dbReference>
<organism evidence="1 2">
    <name type="scientific">Anthostomella pinea</name>
    <dbReference type="NCBI Taxonomy" id="933095"/>
    <lineage>
        <taxon>Eukaryota</taxon>
        <taxon>Fungi</taxon>
        <taxon>Dikarya</taxon>
        <taxon>Ascomycota</taxon>
        <taxon>Pezizomycotina</taxon>
        <taxon>Sordariomycetes</taxon>
        <taxon>Xylariomycetidae</taxon>
        <taxon>Xylariales</taxon>
        <taxon>Xylariaceae</taxon>
        <taxon>Anthostomella</taxon>
    </lineage>
</organism>
<protein>
    <submittedName>
        <fullName evidence="1">Uu.00g113320.m01.CDS01</fullName>
    </submittedName>
</protein>
<sequence length="238" mass="26286">MVKANPESLSYNNADTNVETGRTGARNCYQYWAQFPVRLDALSGAVMMPLMMTSMVVASMHALLQLSIQLSIQSSIQLLTQLSIQSSTQLLVQMSMTRCTRMESIHEGSQVMGQPAERSKVEDIDIARKHQSTIVQSPLHLQVSGKSRSRILQGSQEQDLPLGKAVLLQRDPSADVFEKPMREHLSQTSSGVQGFDVDMNVHSIDAEDDHGFTRPSKGYLTKVPLLSLETATPVYHSA</sequence>
<dbReference type="EMBL" id="CAUWAG010000006">
    <property type="protein sequence ID" value="CAJ2503938.1"/>
    <property type="molecule type" value="Genomic_DNA"/>
</dbReference>
<evidence type="ECO:0000313" key="1">
    <source>
        <dbReference type="EMBL" id="CAJ2503938.1"/>
    </source>
</evidence>
<reference evidence="1" key="1">
    <citation type="submission" date="2023-10" db="EMBL/GenBank/DDBJ databases">
        <authorList>
            <person name="Hackl T."/>
        </authorList>
    </citation>
    <scope>NUCLEOTIDE SEQUENCE</scope>
</reference>
<gene>
    <name evidence="1" type="ORF">KHLLAP_LOCUS4406</name>
</gene>